<keyword evidence="2" id="KW-0812">Transmembrane</keyword>
<organism evidence="3 4">
    <name type="scientific">Amanita thiersii Skay4041</name>
    <dbReference type="NCBI Taxonomy" id="703135"/>
    <lineage>
        <taxon>Eukaryota</taxon>
        <taxon>Fungi</taxon>
        <taxon>Dikarya</taxon>
        <taxon>Basidiomycota</taxon>
        <taxon>Agaricomycotina</taxon>
        <taxon>Agaricomycetes</taxon>
        <taxon>Agaricomycetidae</taxon>
        <taxon>Agaricales</taxon>
        <taxon>Pluteineae</taxon>
        <taxon>Amanitaceae</taxon>
        <taxon>Amanita</taxon>
    </lineage>
</organism>
<dbReference type="STRING" id="703135.A0A2A9NWB7"/>
<accession>A0A2A9NWB7</accession>
<dbReference type="InterPro" id="IPR046368">
    <property type="entry name" value="Tag1"/>
</dbReference>
<keyword evidence="4" id="KW-1185">Reference proteome</keyword>
<dbReference type="Pfam" id="PF12505">
    <property type="entry name" value="DUF3712"/>
    <property type="match status" value="5"/>
</dbReference>
<keyword evidence="2" id="KW-0472">Membrane</keyword>
<dbReference type="OrthoDB" id="10039566at2759"/>
<sequence>MEEVHPARQSSGIYHGHYGSTHSVASNASLRGHAVIPAGAPAVTDPAGSPPSGVDDSTHPPAPPPPHVPFYKRRWFIISQIILIPIGIAMIFILLFPVVRAIVQLIVFHTGKVSATIRFTEPMNVSWIINGTTIPIGTVNLPAPLVSKHSRADINQTGEFKITDQATFNNFTEYMITAPNFTWVLEAHNLRVNAVKFPVAKGITFKKSVTLNGINNFQGNVVLRDLQLPSDNPAGGINFVAVTELTNQSPFTLDLGTIIFSLSYRDVLLGIGSSSNVKLMNGTNSISLNGTLGKHEDPGELSIISELFTNYLNGDTSPVLAIGQSTLQDDGTAISWLSSGLQALRLNVPFKAFTPIVPIRTITIGDLALGFDAQNPWSPNTQSNTVQATLKLPFGFDVSIDQIQNNFNISKDGQIIAGLSTPIGASRSSISVLGPADTEGVINITISNTTLSVPEPQHAAFSSFNANLTSSEITEFRLVGNARALANMSIGQITLDPIKVDVPTTLKGLNGLNGLVNINGVDVTGGTTDFIDLKINVTIVNPSSLELKTGDLTLQLLRGDTVLGTAMMPDLSLDIGNNSVVATSLFSSNASPEGRQTLNDFVGRKDVQLVIAGFDGSTNVSSLVEAFETLKINVTLPGMASNLLDTAALTVLPSTGQTNISHVTVTLTNPFSVDLKVRHIMSTVSAFGIPLGTINTKIDFSSTAKSTTTSPPLDLTMNFDPSALFSLTRRLAIEAGLDVAPLDAIVQLGGIQGFDLPSYVQTAFKQLKSDVELATDITIGDYQTTLEFSQTGIATATDKTLDLILPVLARPIVQDIVGGSTLNIDSILISDPKQTSFGTKLKGSIGNAGPFDAIIAFPSGLITAWNGQTLGNLKLSNVQVVGDVGASIDADSTFTVADVPHLTEFTKTLLTEQSFTWDITGENLTGIDVAGVSLSSKQVTLSGFNGLKDGVHIKSFDLPSNDPAGGIHLTLEATTTSPSQVGIQLSSIAFNTFVGDTMIAPVQSSGQVTLSPLSTSALSLRGRLIPQQTSNGLTTVSTIFNNFLHGKDSNVIVQGAAAGSQEVTWLNDGIKVLRIETILPNQGPLQIIKSISLNQMSLKFTDESAYNPSTSSNSTDAAFQIPFAFPLNVKALEQTLLVGFEGNSIAQLRVPKGPSTTDVGNRIIHLGFNDIPFSVFDDQHSSFRHFLSSTTMGDKQKIQLSGSANADADTAVGLLSLQGITFAVDTEIPGLQGLNAVPPKVTNLDVSQGFPDFLLIKVDSTLFNPRDQTIGSASLNDLVIVPGNASYSINVHFAPSGSAVEAGRTLLQNFIEGVDVTTSISGSVDSTTIESLQEALSDIHLSPVVIPSLKQNLVTSASLSFPIDIVTSGIASSSFALSNPFTASINLLRVSAIAKYHGLTVGTIDNVDVSGNPIHAPGHNNVTSPALPMKFNLDPLSIIQLLTTAAKENNVNLGPLTDLFQFVIDNPDFHPPVSTQVDTNNPTCVSGHQFDAAGAILSSLARLPVDLHVQSSVKLDDYATDLTFDQKAVSSHADKTALFLIGAVAGPVAQHLVDGALLSFTRVDVTNITDKGFDLYLVGSLTNVGPLDALITFTEPLTVSWNDRDIAEITLDPICAAANEGVPDYRAKARGTIIDQPNFTSFATFLLHNPSFEWTISTKRLRLNALGTIFDNVSLSKKLIFKAFNGLPGVTVNNFDLPSDDPAGGIHIETDAVIPSLAQVGIELGVVTFDQFYRETFVGPLTARNLTLAPESVTISHLSGHITPKSGSDIDQIGELFSNFLSGKNSTLSTRGNTVTPPGAQGPVGWLSQAFKTLDLPVILPGMQFKIIQSIELKDLEVVIQSDEQAFSPPTSSKNTLATYKNPFGFSLQVIASGQTLTLGAGETDIAQLKLPKTAVNGGISTGNVADLLISFDKQPLVALNNDAFKQMFAEVTLEKTVSIDLRGTADVTARTSIGDVPISGIPFDVESQLQGINSFNHEASLSNVTVAGSGGAGGNEFIVSPLTTMLQNPSNVSLSTNNIALPVIYQGVRLGRAAINSFDLVPGGNIVDTEFHYQPDNANDTVAQSFLTRFIQSTDDIPLTIDGDSASSPYGSLQLALAGVQISTTLKGLNHPNLITHVNVFITLESLITNLVSIDFDLNNPLDAEMALEFVQADSGLDGVVYAKFAHTFTNFVVPPHSTVNSGRIDGVILTKGVAASLGIIPRGVLDISAANTLRIGSNGYEIPWLQLKQTGVPTSYSLLLGGADIGLSKNLPLLSSLLKASTTPSTVGATTSSNVQTSATRTAIITGSSAPATDIRSSAMDMNTLTASTIISFSTPKALTT</sequence>
<evidence type="ECO:0000313" key="4">
    <source>
        <dbReference type="Proteomes" id="UP000242287"/>
    </source>
</evidence>
<evidence type="ECO:0000256" key="1">
    <source>
        <dbReference type="SAM" id="MobiDB-lite"/>
    </source>
</evidence>
<proteinExistence type="predicted"/>
<dbReference type="PANTHER" id="PTHR35895">
    <property type="entry name" value="CHROMOSOME 16, WHOLE GENOME SHOTGUN SEQUENCE"/>
    <property type="match status" value="1"/>
</dbReference>
<dbReference type="Proteomes" id="UP000242287">
    <property type="component" value="Unassembled WGS sequence"/>
</dbReference>
<feature type="transmembrane region" description="Helical" evidence="2">
    <location>
        <begin position="75"/>
        <end position="99"/>
    </location>
</feature>
<dbReference type="PANTHER" id="PTHR35895:SF1">
    <property type="entry name" value="LIPID-BINDING SERUM GLYCOPROTEIN C-TERMINAL DOMAIN-CONTAINING PROTEIN"/>
    <property type="match status" value="1"/>
</dbReference>
<evidence type="ECO:0000313" key="3">
    <source>
        <dbReference type="EMBL" id="PFH51992.1"/>
    </source>
</evidence>
<protein>
    <submittedName>
        <fullName evidence="3">Uncharacterized protein</fullName>
    </submittedName>
</protein>
<evidence type="ECO:0000256" key="2">
    <source>
        <dbReference type="SAM" id="Phobius"/>
    </source>
</evidence>
<keyword evidence="2" id="KW-1133">Transmembrane helix</keyword>
<dbReference type="GO" id="GO:0000329">
    <property type="term" value="C:fungal-type vacuole membrane"/>
    <property type="evidence" value="ECO:0007669"/>
    <property type="project" value="InterPro"/>
</dbReference>
<name>A0A2A9NWB7_9AGAR</name>
<reference evidence="3 4" key="1">
    <citation type="submission" date="2014-02" db="EMBL/GenBank/DDBJ databases">
        <title>Transposable element dynamics among asymbiotic and ectomycorrhizal Amanita fungi.</title>
        <authorList>
            <consortium name="DOE Joint Genome Institute"/>
            <person name="Hess J."/>
            <person name="Skrede I."/>
            <person name="Wolfe B."/>
            <person name="LaButti K."/>
            <person name="Ohm R.A."/>
            <person name="Grigoriev I.V."/>
            <person name="Pringle A."/>
        </authorList>
    </citation>
    <scope>NUCLEOTIDE SEQUENCE [LARGE SCALE GENOMIC DNA]</scope>
    <source>
        <strain evidence="3 4">SKay4041</strain>
    </source>
</reference>
<dbReference type="InterPro" id="IPR022185">
    <property type="entry name" value="DUF3712"/>
</dbReference>
<feature type="region of interest" description="Disordered" evidence="1">
    <location>
        <begin position="41"/>
        <end position="65"/>
    </location>
</feature>
<gene>
    <name evidence="3" type="ORF">AMATHDRAFT_74502</name>
</gene>
<dbReference type="EMBL" id="KZ301982">
    <property type="protein sequence ID" value="PFH51992.1"/>
    <property type="molecule type" value="Genomic_DNA"/>
</dbReference>